<feature type="transmembrane region" description="Helical" evidence="8">
    <location>
        <begin position="194"/>
        <end position="219"/>
    </location>
</feature>
<keyword evidence="4 8" id="KW-1133">Transmembrane helix</keyword>
<dbReference type="CDD" id="cd17341">
    <property type="entry name" value="MFS_NRT2_like"/>
    <property type="match status" value="1"/>
</dbReference>
<evidence type="ECO:0000256" key="4">
    <source>
        <dbReference type="ARBA" id="ARBA00022989"/>
    </source>
</evidence>
<organism evidence="9 10">
    <name type="scientific">Prunus avium</name>
    <name type="common">Cherry</name>
    <name type="synonym">Cerasus avium</name>
    <dbReference type="NCBI Taxonomy" id="42229"/>
    <lineage>
        <taxon>Eukaryota</taxon>
        <taxon>Viridiplantae</taxon>
        <taxon>Streptophyta</taxon>
        <taxon>Embryophyta</taxon>
        <taxon>Tracheophyta</taxon>
        <taxon>Spermatophyta</taxon>
        <taxon>Magnoliopsida</taxon>
        <taxon>eudicotyledons</taxon>
        <taxon>Gunneridae</taxon>
        <taxon>Pentapetalae</taxon>
        <taxon>rosids</taxon>
        <taxon>fabids</taxon>
        <taxon>Rosales</taxon>
        <taxon>Rosaceae</taxon>
        <taxon>Amygdaloideae</taxon>
        <taxon>Amygdaleae</taxon>
        <taxon>Prunus</taxon>
    </lineage>
</organism>
<dbReference type="GO" id="GO:0015112">
    <property type="term" value="F:nitrate transmembrane transporter activity"/>
    <property type="evidence" value="ECO:0007669"/>
    <property type="project" value="InterPro"/>
</dbReference>
<dbReference type="FunFam" id="1.20.1250.20:FF:000053">
    <property type="entry name" value="Nitrate transporter 2.1"/>
    <property type="match status" value="1"/>
</dbReference>
<dbReference type="GO" id="GO:0042128">
    <property type="term" value="P:nitrate assimilation"/>
    <property type="evidence" value="ECO:0007669"/>
    <property type="project" value="UniProtKB-KW"/>
</dbReference>
<feature type="transmembrane region" description="Helical" evidence="8">
    <location>
        <begin position="39"/>
        <end position="61"/>
    </location>
</feature>
<dbReference type="GO" id="GO:0016020">
    <property type="term" value="C:membrane"/>
    <property type="evidence" value="ECO:0007669"/>
    <property type="project" value="UniProtKB-SubCell"/>
</dbReference>
<gene>
    <name evidence="10" type="primary">LOC110773581</name>
</gene>
<protein>
    <submittedName>
        <fullName evidence="10">High affinity nitrate transporter 2.5-like</fullName>
    </submittedName>
</protein>
<dbReference type="InterPro" id="IPR044772">
    <property type="entry name" value="NO3_transporter"/>
</dbReference>
<dbReference type="InterPro" id="IPR036259">
    <property type="entry name" value="MFS_trans_sf"/>
</dbReference>
<feature type="transmembrane region" description="Helical" evidence="8">
    <location>
        <begin position="128"/>
        <end position="147"/>
    </location>
</feature>
<dbReference type="PANTHER" id="PTHR23515">
    <property type="entry name" value="HIGH-AFFINITY NITRATE TRANSPORTER 2.3"/>
    <property type="match status" value="1"/>
</dbReference>
<evidence type="ECO:0000256" key="7">
    <source>
        <dbReference type="SAM" id="MobiDB-lite"/>
    </source>
</evidence>
<evidence type="ECO:0000313" key="9">
    <source>
        <dbReference type="Proteomes" id="UP000515124"/>
    </source>
</evidence>
<reference evidence="10" key="1">
    <citation type="submission" date="2025-08" db="UniProtKB">
        <authorList>
            <consortium name="RefSeq"/>
        </authorList>
    </citation>
    <scope>IDENTIFICATION</scope>
</reference>
<keyword evidence="5" id="KW-0534">Nitrate assimilation</keyword>
<evidence type="ECO:0000256" key="6">
    <source>
        <dbReference type="ARBA" id="ARBA00023136"/>
    </source>
</evidence>
<dbReference type="KEGG" id="pavi:110773581"/>
<dbReference type="Proteomes" id="UP000515124">
    <property type="component" value="Unplaced"/>
</dbReference>
<evidence type="ECO:0000313" key="10">
    <source>
        <dbReference type="RefSeq" id="XP_021833795.1"/>
    </source>
</evidence>
<evidence type="ECO:0000256" key="5">
    <source>
        <dbReference type="ARBA" id="ARBA00023063"/>
    </source>
</evidence>
<keyword evidence="6 8" id="KW-0472">Membrane</keyword>
<comment type="subcellular location">
    <subcellularLocation>
        <location evidence="1">Membrane</location>
        <topology evidence="1">Multi-pass membrane protein</topology>
    </subcellularLocation>
</comment>
<dbReference type="SUPFAM" id="SSF103473">
    <property type="entry name" value="MFS general substrate transporter"/>
    <property type="match status" value="1"/>
</dbReference>
<dbReference type="AlphaFoldDB" id="A0A6P5U3N8"/>
<dbReference type="RefSeq" id="XP_021833795.1">
    <property type="nucleotide sequence ID" value="XM_021978103.1"/>
</dbReference>
<feature type="transmembrane region" description="Helical" evidence="8">
    <location>
        <begin position="226"/>
        <end position="246"/>
    </location>
</feature>
<sequence length="344" mass="37658">MGAERWCFGVRNLGGGATQLIMPLVFDVIKNIGAAKFTAWRIAFFIPALFQALSAFLILIFGEDMPDGNFHGLQKSGEKPKDKFSSVFYHGVTNYRGWILALTYGYCFGVELAVDNIIAEYFYDRFNLNLHTAGIIAATFGLANIVSRPGGGILSDVVAKRFGMRGRLWTLWIVQTFGGVLCVILGQVNSLTASIAVMILFSFFVQGACGLTFGVVPFVSRRSLGVISGMTGGGGNVGAVLTQLIFFKGSKYSKETGITLMGIMIICCTLPMTLIYFPQWGGMFSGPSEKKLTEEDYYVSEWSSKEKDKGFHQASVKFAENSRSERGKHDSVTRPSDETSPPHV</sequence>
<dbReference type="GeneID" id="110773581"/>
<keyword evidence="3 8" id="KW-0812">Transmembrane</keyword>
<evidence type="ECO:0000256" key="8">
    <source>
        <dbReference type="SAM" id="Phobius"/>
    </source>
</evidence>
<accession>A0A6P5U3N8</accession>
<comment type="similarity">
    <text evidence="2">Belongs to the major facilitator superfamily. Nitrate/nitrite porter (TC 2.A.1.8) family.</text>
</comment>
<feature type="region of interest" description="Disordered" evidence="7">
    <location>
        <begin position="304"/>
        <end position="344"/>
    </location>
</feature>
<evidence type="ECO:0000256" key="1">
    <source>
        <dbReference type="ARBA" id="ARBA00004141"/>
    </source>
</evidence>
<name>A0A6P5U3N8_PRUAV</name>
<evidence type="ECO:0000256" key="2">
    <source>
        <dbReference type="ARBA" id="ARBA00008432"/>
    </source>
</evidence>
<proteinExistence type="inferred from homology"/>
<feature type="transmembrane region" description="Helical" evidence="8">
    <location>
        <begin position="258"/>
        <end position="277"/>
    </location>
</feature>
<feature type="transmembrane region" description="Helical" evidence="8">
    <location>
        <begin position="168"/>
        <end position="188"/>
    </location>
</feature>
<feature type="compositionally biased region" description="Basic and acidic residues" evidence="7">
    <location>
        <begin position="320"/>
        <end position="337"/>
    </location>
</feature>
<keyword evidence="9" id="KW-1185">Reference proteome</keyword>
<evidence type="ECO:0000256" key="3">
    <source>
        <dbReference type="ARBA" id="ARBA00022692"/>
    </source>
</evidence>
<dbReference type="Gene3D" id="1.20.1250.20">
    <property type="entry name" value="MFS general substrate transporter like domains"/>
    <property type="match status" value="1"/>
</dbReference>